<keyword evidence="1" id="KW-0472">Membrane</keyword>
<dbReference type="PANTHER" id="PTHR43747:SF4">
    <property type="entry name" value="FLAVIN-DEPENDENT TRYPTOPHAN HALOGENASE"/>
    <property type="match status" value="1"/>
</dbReference>
<accession>A0ABX2N0N4</accession>
<dbReference type="InterPro" id="IPR006905">
    <property type="entry name" value="Flavin_halogenase"/>
</dbReference>
<name>A0ABX2N0N4_9SPHN</name>
<dbReference type="PANTHER" id="PTHR43747">
    <property type="entry name" value="FAD-BINDING PROTEIN"/>
    <property type="match status" value="1"/>
</dbReference>
<dbReference type="SUPFAM" id="SSF51905">
    <property type="entry name" value="FAD/NAD(P)-binding domain"/>
    <property type="match status" value="1"/>
</dbReference>
<comment type="caution">
    <text evidence="2">The sequence shown here is derived from an EMBL/GenBank/DDBJ whole genome shotgun (WGS) entry which is preliminary data.</text>
</comment>
<dbReference type="InterPro" id="IPR036188">
    <property type="entry name" value="FAD/NAD-bd_sf"/>
</dbReference>
<evidence type="ECO:0000313" key="2">
    <source>
        <dbReference type="EMBL" id="NVD27161.1"/>
    </source>
</evidence>
<evidence type="ECO:0000313" key="3">
    <source>
        <dbReference type="Proteomes" id="UP000652427"/>
    </source>
</evidence>
<keyword evidence="1" id="KW-1133">Transmembrane helix</keyword>
<organism evidence="2 3">
    <name type="scientific">Parasphingorhabdus flavimaris</name>
    <dbReference type="NCBI Taxonomy" id="266812"/>
    <lineage>
        <taxon>Bacteria</taxon>
        <taxon>Pseudomonadati</taxon>
        <taxon>Pseudomonadota</taxon>
        <taxon>Alphaproteobacteria</taxon>
        <taxon>Sphingomonadales</taxon>
        <taxon>Sphingomonadaceae</taxon>
        <taxon>Parasphingorhabdus</taxon>
    </lineage>
</organism>
<dbReference type="Proteomes" id="UP000652427">
    <property type="component" value="Unassembled WGS sequence"/>
</dbReference>
<dbReference type="Gene3D" id="3.50.50.60">
    <property type="entry name" value="FAD/NAD(P)-binding domain"/>
    <property type="match status" value="1"/>
</dbReference>
<reference evidence="2 3" key="1">
    <citation type="submission" date="2020-06" db="EMBL/GenBank/DDBJ databases">
        <authorList>
            <person name="Kim S.-J."/>
            <person name="Park S.-J."/>
        </authorList>
    </citation>
    <scope>NUCLEOTIDE SEQUENCE [LARGE SCALE GENOMIC DNA]</scope>
    <source>
        <strain evidence="2 3">SW-151</strain>
    </source>
</reference>
<sequence length="511" mass="57298">MKGQSDRVVRQIVIVGGGTAGWMTAAALARKLSGTRANIRLIESAEIGTVGVGEATLPQIREFNRMLDIDEADLMAQTSATIKLGIEFRDWGKAGDHYVHPFGVHGEPIGPVDFHHHWVRENARGRAEDFGSYCLAIEAARHQRFDLPPENPASLLHAYTYAFQFDASLYAAFLADYATARGVDRIEGKVIAVDSDGETGFIQSVMLESGQQISGELFIDCSGFRGLLIEQEMATGFADWSDYLPCNRAFAVPCKIADPVGPFTRSTARSAGWQWRIPLQHRIGNGHVYCDRYISDQDAVDLLMKNLEGDPIAEPKQLFFRTGKREKLWNRNCVAIGLSGGFLEPLESTSIDLIQSGILNLIALFPEKQCAASDVDEYNRLMDLEYDRVRDFLMLHYVLNQRDEPFWRDMREMEWPTSLGEKIEAFKRRGIVPQYDHGLFQPASWLSVFIGQNLLPETCDPRVDAISVADRTNQLEHIRRTIDNRVGQMSGHLAFLEKYRATYSGAAEDAA</sequence>
<proteinExistence type="predicted"/>
<gene>
    <name evidence="2" type="ORF">HUO14_04450</name>
</gene>
<keyword evidence="1" id="KW-0812">Transmembrane</keyword>
<dbReference type="InterPro" id="IPR050816">
    <property type="entry name" value="Flavin-dep_Halogenase_NPB"/>
</dbReference>
<dbReference type="Pfam" id="PF04820">
    <property type="entry name" value="Trp_halogenase"/>
    <property type="match status" value="1"/>
</dbReference>
<dbReference type="PIRSF" id="PIRSF011396">
    <property type="entry name" value="Trp_halogenase"/>
    <property type="match status" value="1"/>
</dbReference>
<evidence type="ECO:0000256" key="1">
    <source>
        <dbReference type="SAM" id="Phobius"/>
    </source>
</evidence>
<protein>
    <submittedName>
        <fullName evidence="2">Tryptophan 7-halogenase</fullName>
    </submittedName>
</protein>
<dbReference type="InterPro" id="IPR033856">
    <property type="entry name" value="Trp_halogen"/>
</dbReference>
<dbReference type="EMBL" id="JABWMH010000001">
    <property type="protein sequence ID" value="NVD27161.1"/>
    <property type="molecule type" value="Genomic_DNA"/>
</dbReference>
<keyword evidence="3" id="KW-1185">Reference proteome</keyword>
<feature type="transmembrane region" description="Helical" evidence="1">
    <location>
        <begin position="12"/>
        <end position="29"/>
    </location>
</feature>